<sequence>MEHTLKDKTLALAGVYRCVALVQQLARKGSIADVQLASALETLFRFDANSVLDVYGDLSSIKKGLSTLKDQLSGEHNTESMEITRYTINLLHLEKKLHKTQNMMDKLSDDLQRAQSKMDYFDVSHENIIASLAEIYQQNISPLGAKIMVQGEEIYLSQQNNANKIRSLLFAGIRSAVLWRQCGGGRLQLLFSRRKYIDCADQLLKSI</sequence>
<dbReference type="PANTHER" id="PTHR38100">
    <property type="entry name" value="HIGH FREQUENCY LYSOGENIZATION PROTEIN HFLD"/>
    <property type="match status" value="1"/>
</dbReference>
<protein>
    <submittedName>
        <fullName evidence="6">High frequency lysogenization protein HflD</fullName>
    </submittedName>
</protein>
<keyword evidence="5" id="KW-0175">Coiled coil</keyword>
<evidence type="ECO:0000256" key="5">
    <source>
        <dbReference type="SAM" id="Coils"/>
    </source>
</evidence>
<dbReference type="AlphaFoldDB" id="A0A3B0YAA1"/>
<dbReference type="Gene3D" id="1.10.3890.10">
    <property type="entry name" value="HflD-like"/>
    <property type="match status" value="1"/>
</dbReference>
<dbReference type="Pfam" id="PF04356">
    <property type="entry name" value="DUF489"/>
    <property type="match status" value="1"/>
</dbReference>
<evidence type="ECO:0000313" key="6">
    <source>
        <dbReference type="EMBL" id="VAW65564.1"/>
    </source>
</evidence>
<proteinExistence type="inferred from homology"/>
<dbReference type="InterPro" id="IPR035932">
    <property type="entry name" value="HflD-like_sf"/>
</dbReference>
<reference evidence="6" key="1">
    <citation type="submission" date="2018-06" db="EMBL/GenBank/DDBJ databases">
        <authorList>
            <person name="Zhirakovskaya E."/>
        </authorList>
    </citation>
    <scope>NUCLEOTIDE SEQUENCE</scope>
</reference>
<keyword evidence="3" id="KW-0963">Cytoplasm</keyword>
<evidence type="ECO:0000256" key="3">
    <source>
        <dbReference type="ARBA" id="ARBA00022490"/>
    </source>
</evidence>
<dbReference type="GO" id="GO:0005737">
    <property type="term" value="C:cytoplasm"/>
    <property type="evidence" value="ECO:0007669"/>
    <property type="project" value="UniProtKB-SubCell"/>
</dbReference>
<comment type="subcellular location">
    <subcellularLocation>
        <location evidence="1">Cytoplasm</location>
    </subcellularLocation>
</comment>
<keyword evidence="4" id="KW-0472">Membrane</keyword>
<keyword evidence="2" id="KW-1003">Cell membrane</keyword>
<dbReference type="InterPro" id="IPR007451">
    <property type="entry name" value="HflD"/>
</dbReference>
<name>A0A3B0YAA1_9ZZZZ</name>
<evidence type="ECO:0000256" key="1">
    <source>
        <dbReference type="ARBA" id="ARBA00004496"/>
    </source>
</evidence>
<dbReference type="SUPFAM" id="SSF101322">
    <property type="entry name" value="YcfC-like"/>
    <property type="match status" value="1"/>
</dbReference>
<feature type="coiled-coil region" evidence="5">
    <location>
        <begin position="90"/>
        <end position="117"/>
    </location>
</feature>
<gene>
    <name evidence="6" type="ORF">MNBD_GAMMA11-2853</name>
</gene>
<evidence type="ECO:0000256" key="4">
    <source>
        <dbReference type="ARBA" id="ARBA00023136"/>
    </source>
</evidence>
<dbReference type="HAMAP" id="MF_00695">
    <property type="entry name" value="HflD_protein"/>
    <property type="match status" value="1"/>
</dbReference>
<dbReference type="EMBL" id="UOFG01000253">
    <property type="protein sequence ID" value="VAW65564.1"/>
    <property type="molecule type" value="Genomic_DNA"/>
</dbReference>
<dbReference type="NCBIfam" id="NF001246">
    <property type="entry name" value="PRK00218.1-2"/>
    <property type="match status" value="1"/>
</dbReference>
<evidence type="ECO:0000256" key="2">
    <source>
        <dbReference type="ARBA" id="ARBA00022475"/>
    </source>
</evidence>
<dbReference type="PANTHER" id="PTHR38100:SF1">
    <property type="entry name" value="HIGH FREQUENCY LYSOGENIZATION PROTEIN HFLD"/>
    <property type="match status" value="1"/>
</dbReference>
<accession>A0A3B0YAA1</accession>
<organism evidence="6">
    <name type="scientific">hydrothermal vent metagenome</name>
    <dbReference type="NCBI Taxonomy" id="652676"/>
    <lineage>
        <taxon>unclassified sequences</taxon>
        <taxon>metagenomes</taxon>
        <taxon>ecological metagenomes</taxon>
    </lineage>
</organism>